<proteinExistence type="inferred from homology"/>
<evidence type="ECO:0000256" key="10">
    <source>
        <dbReference type="ARBA" id="ARBA00050924"/>
    </source>
</evidence>
<feature type="binding site" evidence="13">
    <location>
        <position position="136"/>
    </location>
    <ligand>
        <name>a divalent metal cation</name>
        <dbReference type="ChEBI" id="CHEBI:60240"/>
    </ligand>
</feature>
<feature type="binding site" evidence="14">
    <location>
        <position position="162"/>
    </location>
    <ligand>
        <name>a divalent metal cation</name>
        <dbReference type="ChEBI" id="CHEBI:60240"/>
    </ligand>
</feature>
<dbReference type="CDD" id="cd05311">
    <property type="entry name" value="NAD_bind_2_malic_enz"/>
    <property type="match status" value="1"/>
</dbReference>
<dbReference type="GO" id="GO:0004473">
    <property type="term" value="F:malate dehydrogenase (decarboxylating) (NADP+) activity"/>
    <property type="evidence" value="ECO:0007669"/>
    <property type="project" value="UniProtKB-EC"/>
</dbReference>
<dbReference type="STRING" id="1818881.A3196_07730"/>
<comment type="cofactor">
    <cofactor evidence="1">
        <name>Mn(2+)</name>
        <dbReference type="ChEBI" id="CHEBI:29035"/>
    </cofactor>
</comment>
<dbReference type="RefSeq" id="WP_069004387.1">
    <property type="nucleotide sequence ID" value="NZ_LVJW01000003.1"/>
</dbReference>
<dbReference type="InterPro" id="IPR042112">
    <property type="entry name" value="P_AcTrfase_dom2"/>
</dbReference>
<comment type="catalytic activity">
    <reaction evidence="11">
        <text>oxaloacetate + H(+) = pyruvate + CO2</text>
        <dbReference type="Rhea" id="RHEA:15641"/>
        <dbReference type="ChEBI" id="CHEBI:15361"/>
        <dbReference type="ChEBI" id="CHEBI:15378"/>
        <dbReference type="ChEBI" id="CHEBI:16452"/>
        <dbReference type="ChEBI" id="CHEBI:16526"/>
        <dbReference type="EC" id="1.1.1.40"/>
    </reaction>
</comment>
<dbReference type="Gene3D" id="3.40.50.10750">
    <property type="entry name" value="Isocitrate/Isopropylmalate dehydrogenase-like"/>
    <property type="match status" value="1"/>
</dbReference>
<evidence type="ECO:0000256" key="6">
    <source>
        <dbReference type="ARBA" id="ARBA00023002"/>
    </source>
</evidence>
<evidence type="ECO:0000259" key="16">
    <source>
        <dbReference type="SMART" id="SM01274"/>
    </source>
</evidence>
<dbReference type="SUPFAM" id="SSF51735">
    <property type="entry name" value="NAD(P)-binding Rossmann-fold domains"/>
    <property type="match status" value="1"/>
</dbReference>
<name>A0A1E2UPI0_9GAMM</name>
<dbReference type="InterPro" id="IPR045213">
    <property type="entry name" value="Malic_NAD-bd_bact_type"/>
</dbReference>
<dbReference type="AlphaFoldDB" id="A0A1E2UPI0"/>
<evidence type="ECO:0000256" key="7">
    <source>
        <dbReference type="ARBA" id="ARBA00023268"/>
    </source>
</evidence>
<dbReference type="Pfam" id="PF00390">
    <property type="entry name" value="malic"/>
    <property type="match status" value="1"/>
</dbReference>
<dbReference type="PIRSF" id="PIRSF036684">
    <property type="entry name" value="ME_PTA"/>
    <property type="match status" value="1"/>
</dbReference>
<evidence type="ECO:0000313" key="17">
    <source>
        <dbReference type="EMBL" id="ODB96656.1"/>
    </source>
</evidence>
<evidence type="ECO:0000256" key="14">
    <source>
        <dbReference type="PIRSR" id="PIRSR036684-3"/>
    </source>
</evidence>
<dbReference type="PANTHER" id="PTHR43237">
    <property type="entry name" value="NADP-DEPENDENT MALIC ENZYME"/>
    <property type="match status" value="1"/>
</dbReference>
<dbReference type="PROSITE" id="PS00331">
    <property type="entry name" value="MALIC_ENZYMES"/>
    <property type="match status" value="1"/>
</dbReference>
<dbReference type="Pfam" id="PF03949">
    <property type="entry name" value="Malic_M"/>
    <property type="match status" value="1"/>
</dbReference>
<dbReference type="InterPro" id="IPR015884">
    <property type="entry name" value="Malic_enzyme_CS"/>
</dbReference>
<evidence type="ECO:0000256" key="8">
    <source>
        <dbReference type="ARBA" id="ARBA00038964"/>
    </source>
</evidence>
<keyword evidence="5 13" id="KW-0479">Metal-binding</keyword>
<dbReference type="InterPro" id="IPR012188">
    <property type="entry name" value="ME_PTA"/>
</dbReference>
<dbReference type="Gene3D" id="3.40.50.720">
    <property type="entry name" value="NAD(P)-binding Rossmann-like Domain"/>
    <property type="match status" value="1"/>
</dbReference>
<dbReference type="GO" id="GO:0016746">
    <property type="term" value="F:acyltransferase activity"/>
    <property type="evidence" value="ECO:0007669"/>
    <property type="project" value="InterPro"/>
</dbReference>
<dbReference type="Pfam" id="PF01515">
    <property type="entry name" value="PTA_PTB"/>
    <property type="match status" value="1"/>
</dbReference>
<dbReference type="InterPro" id="IPR042113">
    <property type="entry name" value="P_AcTrfase_dom1"/>
</dbReference>
<dbReference type="EC" id="1.1.1.40" evidence="8"/>
<feature type="binding site" evidence="14">
    <location>
        <position position="287"/>
    </location>
    <ligand>
        <name>a divalent metal cation</name>
        <dbReference type="ChEBI" id="CHEBI:60240"/>
    </ligand>
</feature>
<dbReference type="InterPro" id="IPR046346">
    <property type="entry name" value="Aminoacid_DH-like_N_sf"/>
</dbReference>
<dbReference type="SMART" id="SM01274">
    <property type="entry name" value="malic"/>
    <property type="match status" value="1"/>
</dbReference>
<evidence type="ECO:0000256" key="4">
    <source>
        <dbReference type="ARBA" id="ARBA00008756"/>
    </source>
</evidence>
<evidence type="ECO:0000256" key="5">
    <source>
        <dbReference type="ARBA" id="ARBA00022723"/>
    </source>
</evidence>
<evidence type="ECO:0000256" key="11">
    <source>
        <dbReference type="ARBA" id="ARBA00051384"/>
    </source>
</evidence>
<feature type="domain" description="Malic enzyme NAD-binding" evidence="15">
    <location>
        <begin position="163"/>
        <end position="400"/>
    </location>
</feature>
<dbReference type="InterPro" id="IPR036291">
    <property type="entry name" value="NAD(P)-bd_dom_sf"/>
</dbReference>
<accession>A0A1E2UPI0</accession>
<comment type="caution">
    <text evidence="17">The sequence shown here is derived from an EMBL/GenBank/DDBJ whole genome shotgun (WGS) entry which is preliminary data.</text>
</comment>
<comment type="similarity">
    <text evidence="3">In the N-terminal section; belongs to the malic enzymes family.</text>
</comment>
<dbReference type="GO" id="GO:0046872">
    <property type="term" value="F:metal ion binding"/>
    <property type="evidence" value="ECO:0007669"/>
    <property type="project" value="UniProtKB-KW"/>
</dbReference>
<comment type="similarity">
    <text evidence="4">In the C-terminal section; belongs to the phosphate acetyltransferase and butyryltransferase family.</text>
</comment>
<dbReference type="InterPro" id="IPR051674">
    <property type="entry name" value="Malate_Decarboxylase"/>
</dbReference>
<feature type="binding site" evidence="13">
    <location>
        <position position="137"/>
    </location>
    <ligand>
        <name>a divalent metal cation</name>
        <dbReference type="ChEBI" id="CHEBI:60240"/>
    </ligand>
</feature>
<dbReference type="EMBL" id="LVJZ01000003">
    <property type="protein sequence ID" value="ODB96656.1"/>
    <property type="molecule type" value="Genomic_DNA"/>
</dbReference>
<evidence type="ECO:0000256" key="1">
    <source>
        <dbReference type="ARBA" id="ARBA00001936"/>
    </source>
</evidence>
<protein>
    <recommendedName>
        <fullName evidence="9">NADP-dependent malic enzyme</fullName>
        <ecNumber evidence="8">1.1.1.40</ecNumber>
    </recommendedName>
</protein>
<dbReference type="FunFam" id="3.40.50.10380:FF:000003">
    <property type="entry name" value="NADP-dependent malic enzyme"/>
    <property type="match status" value="1"/>
</dbReference>
<dbReference type="Gene3D" id="3.40.50.10950">
    <property type="match status" value="1"/>
</dbReference>
<evidence type="ECO:0000259" key="15">
    <source>
        <dbReference type="SMART" id="SM00919"/>
    </source>
</evidence>
<keyword evidence="6" id="KW-0560">Oxidoreductase</keyword>
<keyword evidence="14" id="KW-0521">NADP</keyword>
<comment type="cofactor">
    <cofactor evidence="2">
        <name>Mg(2+)</name>
        <dbReference type="ChEBI" id="CHEBI:18420"/>
    </cofactor>
</comment>
<gene>
    <name evidence="17" type="ORF">A3196_07730</name>
</gene>
<dbReference type="InterPro" id="IPR012302">
    <property type="entry name" value="Malic_NAD-bd"/>
</dbReference>
<evidence type="ECO:0000256" key="9">
    <source>
        <dbReference type="ARBA" id="ARBA00040273"/>
    </source>
</evidence>
<dbReference type="SUPFAM" id="SSF53659">
    <property type="entry name" value="Isocitrate/Isopropylmalate dehydrogenase-like"/>
    <property type="match status" value="1"/>
</dbReference>
<evidence type="ECO:0000256" key="12">
    <source>
        <dbReference type="PIRSR" id="PIRSR036684-1"/>
    </source>
</evidence>
<dbReference type="SMART" id="SM00919">
    <property type="entry name" value="Malic_M"/>
    <property type="match status" value="1"/>
</dbReference>
<evidence type="ECO:0000313" key="18">
    <source>
        <dbReference type="Proteomes" id="UP000094849"/>
    </source>
</evidence>
<evidence type="ECO:0000256" key="2">
    <source>
        <dbReference type="ARBA" id="ARBA00001946"/>
    </source>
</evidence>
<organism evidence="17 18">
    <name type="scientific">Candidatus Thiodiazotropha endoloripes</name>
    <dbReference type="NCBI Taxonomy" id="1818881"/>
    <lineage>
        <taxon>Bacteria</taxon>
        <taxon>Pseudomonadati</taxon>
        <taxon>Pseudomonadota</taxon>
        <taxon>Gammaproteobacteria</taxon>
        <taxon>Chromatiales</taxon>
        <taxon>Sedimenticolaceae</taxon>
        <taxon>Candidatus Thiodiazotropha</taxon>
    </lineage>
</organism>
<keyword evidence="18" id="KW-1185">Reference proteome</keyword>
<feature type="domain" description="Malic enzyme N-terminal" evidence="16">
    <location>
        <begin position="18"/>
        <end position="151"/>
    </location>
</feature>
<dbReference type="SUPFAM" id="SSF53223">
    <property type="entry name" value="Aminoacid dehydrogenase-like, N-terminal domain"/>
    <property type="match status" value="1"/>
</dbReference>
<evidence type="ECO:0000256" key="3">
    <source>
        <dbReference type="ARBA" id="ARBA00007686"/>
    </source>
</evidence>
<dbReference type="FunFam" id="3.40.50.720:FF:000095">
    <property type="entry name" value="NADP-dependent malic enzyme"/>
    <property type="match status" value="1"/>
</dbReference>
<dbReference type="GO" id="GO:0051287">
    <property type="term" value="F:NAD binding"/>
    <property type="evidence" value="ECO:0007669"/>
    <property type="project" value="InterPro"/>
</dbReference>
<dbReference type="GO" id="GO:0006108">
    <property type="term" value="P:malate metabolic process"/>
    <property type="evidence" value="ECO:0007669"/>
    <property type="project" value="InterPro"/>
</dbReference>
<reference evidence="17 18" key="1">
    <citation type="submission" date="2016-03" db="EMBL/GenBank/DDBJ databases">
        <title>Chemosynthetic sulphur-oxidizing symbionts of marine invertebrate animals are capable of nitrogen fixation.</title>
        <authorList>
            <person name="Petersen J.M."/>
            <person name="Kemper A."/>
            <person name="Gruber-Vodicka H."/>
            <person name="Cardini U."/>
            <person name="Geest Mvander."/>
            <person name="Kleiner M."/>
            <person name="Bulgheresi S."/>
            <person name="Fussmann M."/>
            <person name="Herbold C."/>
            <person name="Seah B.K.B."/>
            <person name="Antony C.Paul."/>
            <person name="Liu D."/>
            <person name="Belitz A."/>
            <person name="Weber M."/>
        </authorList>
    </citation>
    <scope>NUCLEOTIDE SEQUENCE [LARGE SCALE GENOMIC DNA]</scope>
    <source>
        <strain evidence="17">G_D</strain>
    </source>
</reference>
<dbReference type="InterPro" id="IPR002505">
    <property type="entry name" value="PTA_PTB"/>
</dbReference>
<dbReference type="InterPro" id="IPR037062">
    <property type="entry name" value="Malic_N_dom_sf"/>
</dbReference>
<feature type="active site" description="Proton acceptor" evidence="12">
    <location>
        <position position="94"/>
    </location>
</feature>
<dbReference type="InterPro" id="IPR012301">
    <property type="entry name" value="Malic_N_dom"/>
</dbReference>
<dbReference type="PANTHER" id="PTHR43237:SF4">
    <property type="entry name" value="NADP-DEPENDENT MALIC ENZYME"/>
    <property type="match status" value="1"/>
</dbReference>
<dbReference type="Gene3D" id="3.40.50.10380">
    <property type="entry name" value="Malic enzyme, N-terminal domain"/>
    <property type="match status" value="1"/>
</dbReference>
<sequence length="764" mass="83300">MSENFKESALRYHVSPVPGKLAIQATKPLSNKRDLSRAYSPGVAYACEAIVEDESQAARMTARGNLVGVVSNGTAVLGLGNIGPLASKPVMEGKAVLFKKFANIDVFDIEVNESDVDRLVDIVAALEPTFGGINLEDIKAPECFLVEQKLRERMSIPVFHDDQHGTAIVAAAAVYNGLRLVDKKIEEIKLVVSGSGAASIACVDLLVSMGMQKDNVTLIDRSGVIYQGRESGMNPWKEKYARETEMRTLDDAIDGADLFMGLSGPGVLTQEMVKKMAERPLILAMANPEPEIRPELAKEVRPDAILATGRSDYPNQVNNVLCFPFIFRGALDCGAKTINEEMKQACVKSIADLAMKEATDVVAEAYLGEELKFGPDYLIPKPFDPRLIEEVPVAVVRAAMESGVATRPIEDLDAYRKSLHEFVNASGLFMQPMIEAAKKGPKRRLVYAEGENDDVLMSMQAIVDEGVATPILIARPEIVKQKMDRLGLRFTLGEDVMVFNPNDCDQHDRYWQHYHDRVGRNGVDVEAARNEVRNNPTALASVMVSMGEAEGMICGKVRRFDSHFKTIHKVLGTDSKNQRASTVCALLLPSGPLFLADAFLNLDPDAEELVSITESGIEFVRHFGIEPKVALLSHSNFGSSRGGSAHKMRDAAKILRQKHPDVEVDGEMHALTAMNEELRKRILPGANLTGAANLLIMPNLDAANIALGLIRSLTDALLVGPFLNGISKPAHIVIPSVTARGIFNMSAITAADVERYCEINISST</sequence>
<comment type="catalytic activity">
    <reaction evidence="10">
        <text>(S)-malate + NADP(+) = pyruvate + CO2 + NADPH</text>
        <dbReference type="Rhea" id="RHEA:18253"/>
        <dbReference type="ChEBI" id="CHEBI:15361"/>
        <dbReference type="ChEBI" id="CHEBI:15589"/>
        <dbReference type="ChEBI" id="CHEBI:16526"/>
        <dbReference type="ChEBI" id="CHEBI:57783"/>
        <dbReference type="ChEBI" id="CHEBI:58349"/>
        <dbReference type="EC" id="1.1.1.40"/>
    </reaction>
</comment>
<keyword evidence="7" id="KW-0511">Multifunctional enzyme</keyword>
<evidence type="ECO:0000256" key="13">
    <source>
        <dbReference type="PIRSR" id="PIRSR036684-2"/>
    </source>
</evidence>
<dbReference type="OrthoDB" id="9805787at2"/>
<dbReference type="Proteomes" id="UP000094849">
    <property type="component" value="Unassembled WGS sequence"/>
</dbReference>
<feature type="binding site" evidence="14">
    <location>
        <begin position="76"/>
        <end position="83"/>
    </location>
    <ligand>
        <name>NADP(+)</name>
        <dbReference type="ChEBI" id="CHEBI:58349"/>
    </ligand>
</feature>